<keyword evidence="2" id="KW-0329">Glyoxylate bypass</keyword>
<evidence type="ECO:0000256" key="2">
    <source>
        <dbReference type="ARBA" id="ARBA00022435"/>
    </source>
</evidence>
<keyword evidence="4" id="KW-0479">Metal-binding</keyword>
<dbReference type="AlphaFoldDB" id="A0A3B0X788"/>
<dbReference type="PANTHER" id="PTHR36999:SF1">
    <property type="entry name" value="ISOCITRATE DEHYDROGENASE (NADP(+))"/>
    <property type="match status" value="1"/>
</dbReference>
<keyword evidence="7 8" id="KW-0560">Oxidoreductase</keyword>
<dbReference type="PIRSF" id="PIRSF009407">
    <property type="entry name" value="IDH_monmr"/>
    <property type="match status" value="1"/>
</dbReference>
<evidence type="ECO:0000313" key="8">
    <source>
        <dbReference type="EMBL" id="VAW51784.1"/>
    </source>
</evidence>
<comment type="cofactor">
    <cofactor evidence="1">
        <name>Mg(2+)</name>
        <dbReference type="ChEBI" id="CHEBI:18420"/>
    </cofactor>
</comment>
<protein>
    <submittedName>
        <fullName evidence="8">Isocitrate dehydrogenase [NADP] Monomeric isocitrate dehydrogenase [NADP]</fullName>
        <ecNumber evidence="8">1.1.1.42</ecNumber>
    </submittedName>
</protein>
<dbReference type="NCBIfam" id="TIGR00178">
    <property type="entry name" value="monomer_idh"/>
    <property type="match status" value="1"/>
</dbReference>
<evidence type="ECO:0000256" key="3">
    <source>
        <dbReference type="ARBA" id="ARBA00022532"/>
    </source>
</evidence>
<keyword evidence="5" id="KW-0460">Magnesium</keyword>
<dbReference type="Pfam" id="PF03971">
    <property type="entry name" value="IDH"/>
    <property type="match status" value="1"/>
</dbReference>
<evidence type="ECO:0000256" key="1">
    <source>
        <dbReference type="ARBA" id="ARBA00001946"/>
    </source>
</evidence>
<organism evidence="8">
    <name type="scientific">hydrothermal vent metagenome</name>
    <dbReference type="NCBI Taxonomy" id="652676"/>
    <lineage>
        <taxon>unclassified sequences</taxon>
        <taxon>metagenomes</taxon>
        <taxon>ecological metagenomes</taxon>
    </lineage>
</organism>
<reference evidence="8" key="1">
    <citation type="submission" date="2018-06" db="EMBL/GenBank/DDBJ databases">
        <authorList>
            <person name="Zhirakovskaya E."/>
        </authorList>
    </citation>
    <scope>NUCLEOTIDE SEQUENCE</scope>
</reference>
<evidence type="ECO:0000256" key="4">
    <source>
        <dbReference type="ARBA" id="ARBA00022723"/>
    </source>
</evidence>
<dbReference type="InterPro" id="IPR004436">
    <property type="entry name" value="Isocitrate_DH_NADP_mono"/>
</dbReference>
<dbReference type="SUPFAM" id="SSF53659">
    <property type="entry name" value="Isocitrate/Isopropylmalate dehydrogenase-like"/>
    <property type="match status" value="1"/>
</dbReference>
<evidence type="ECO:0000256" key="7">
    <source>
        <dbReference type="ARBA" id="ARBA00023002"/>
    </source>
</evidence>
<keyword evidence="3" id="KW-0816">Tricarboxylic acid cycle</keyword>
<dbReference type="EMBL" id="UOFE01000022">
    <property type="protein sequence ID" value="VAW51784.1"/>
    <property type="molecule type" value="Genomic_DNA"/>
</dbReference>
<accession>A0A3B0X788</accession>
<name>A0A3B0X788_9ZZZZ</name>
<dbReference type="GO" id="GO:0006099">
    <property type="term" value="P:tricarboxylic acid cycle"/>
    <property type="evidence" value="ECO:0007669"/>
    <property type="project" value="UniProtKB-KW"/>
</dbReference>
<dbReference type="GO" id="GO:0006097">
    <property type="term" value="P:glyoxylate cycle"/>
    <property type="evidence" value="ECO:0007669"/>
    <property type="project" value="UniProtKB-KW"/>
</dbReference>
<evidence type="ECO:0000256" key="6">
    <source>
        <dbReference type="ARBA" id="ARBA00022857"/>
    </source>
</evidence>
<proteinExistence type="predicted"/>
<keyword evidence="6" id="KW-0521">NADP</keyword>
<dbReference type="EC" id="1.1.1.42" evidence="8"/>
<evidence type="ECO:0000256" key="5">
    <source>
        <dbReference type="ARBA" id="ARBA00022842"/>
    </source>
</evidence>
<dbReference type="Gene3D" id="3.40.718.10">
    <property type="entry name" value="Isopropylmalate Dehydrogenase"/>
    <property type="match status" value="1"/>
</dbReference>
<dbReference type="GO" id="GO:0004450">
    <property type="term" value="F:isocitrate dehydrogenase (NADP+) activity"/>
    <property type="evidence" value="ECO:0007669"/>
    <property type="project" value="UniProtKB-EC"/>
</dbReference>
<gene>
    <name evidence="8" type="ORF">MNBD_GAMMA05-75</name>
</gene>
<dbReference type="GO" id="GO:0046872">
    <property type="term" value="F:metal ion binding"/>
    <property type="evidence" value="ECO:0007669"/>
    <property type="project" value="UniProtKB-KW"/>
</dbReference>
<dbReference type="PANTHER" id="PTHR36999">
    <property type="entry name" value="ISOCITRATE DEHYDROGENASE [NADP]"/>
    <property type="match status" value="1"/>
</dbReference>
<sequence>MPKIIYTKTDEAPALATYSFLPIVQAYASAAGINVETRDISLSGRIIANFPDKLAENQKVDDALAELGELAKTPEANIIKLPNISASIPQLNAAIKELQGLGYDIPDYPEDPQNDDEQAIKARYAKVLGSAVNPVLREGNSDRRVAGPVKEYAQRHPHRMGEWSPDSKSHVASMSDGDFYSSEQSTVIDTAGDVKIELTTDSGESQILKETTPVLAGEVIDSSVMSRKALCAFFEEAAQDAKEKDVLLSLHLKATMMKVSDPIMFGHAVNVYYKDVFEKHASTFEKMGVDTRNGLGDVYAKIADLPEQQRAEIEADIQAVYQTRPELAMVNSDKGITNLHVPSDVIVDASMPAAIRSSGQMWGPDGKLKDTKAMIPDRCYAGIYQETIEFCQKHGAFDVTTMGNVSNVGLMAQKAEEYGSHDKTFQIPADGTVRVSDASGHTLMEHKVEKGDIWRMCQSKDLPIQDWVKLAINRARATGQPAIFWLDKKRAHDSNLIAKVETYLKDHDTNGLEIKIMPPVEAIRYTLDRVKAGEDTISVTGNVLRDYLTDLFPILELGTSAKMLSIVPLLAGGGLFETGAGGSAPKHVQQVLEENHLRWDSLGEFLALAVSIEDLAQKTQNKKAQVLADALDNANSQFLRNNKSPSRKVGELDTRGSHFYLALYWAQALSEQDKDSELKEKFTLIAQQLTDNENKIVDELNAVQGSVVNLGGYYRPDSKLISAVMRPSTTLNGLIDSI</sequence>